<proteinExistence type="predicted"/>
<dbReference type="eggNOG" id="COG5646">
    <property type="taxonomic scope" value="Bacteria"/>
</dbReference>
<organism evidence="2 3">
    <name type="scientific">Cesiribacter andamanensis AMV16</name>
    <dbReference type="NCBI Taxonomy" id="1279009"/>
    <lineage>
        <taxon>Bacteria</taxon>
        <taxon>Pseudomonadati</taxon>
        <taxon>Bacteroidota</taxon>
        <taxon>Cytophagia</taxon>
        <taxon>Cytophagales</taxon>
        <taxon>Cesiribacteraceae</taxon>
        <taxon>Cesiribacter</taxon>
    </lineage>
</organism>
<feature type="domain" description="YdhG-like" evidence="1">
    <location>
        <begin position="27"/>
        <end position="133"/>
    </location>
</feature>
<name>M7N315_9BACT</name>
<gene>
    <name evidence="2" type="ORF">ADICEAN_01807</name>
</gene>
<dbReference type="EMBL" id="AODQ01000036">
    <property type="protein sequence ID" value="EMR03078.1"/>
    <property type="molecule type" value="Genomic_DNA"/>
</dbReference>
<dbReference type="PATRIC" id="fig|1279009.4.peg.1836"/>
<dbReference type="STRING" id="1279009.ADICEAN_01807"/>
<dbReference type="Proteomes" id="UP000011910">
    <property type="component" value="Unassembled WGS sequence"/>
</dbReference>
<dbReference type="Pfam" id="PF08818">
    <property type="entry name" value="DUF1801"/>
    <property type="match status" value="1"/>
</dbReference>
<dbReference type="InterPro" id="IPR014922">
    <property type="entry name" value="YdhG-like"/>
</dbReference>
<dbReference type="RefSeq" id="WP_009195203.1">
    <property type="nucleotide sequence ID" value="NZ_AODQ01000036.1"/>
</dbReference>
<protein>
    <recommendedName>
        <fullName evidence="1">YdhG-like domain-containing protein</fullName>
    </recommendedName>
</protein>
<reference evidence="2 3" key="1">
    <citation type="journal article" date="2013" name="Genome Announc.">
        <title>Draft Genome Sequence of Cesiribacter andamanensis Strain AMV16T, Isolated from a Soil Sample from a Mud Volcano in the Andaman Islands, India.</title>
        <authorList>
            <person name="Shivaji S."/>
            <person name="Ara S."/>
            <person name="Begum Z."/>
            <person name="Srinivas T.N."/>
            <person name="Singh A."/>
            <person name="Kumar Pinnaka A."/>
        </authorList>
    </citation>
    <scope>NUCLEOTIDE SEQUENCE [LARGE SCALE GENOMIC DNA]</scope>
    <source>
        <strain evidence="2 3">AMV16</strain>
    </source>
</reference>
<evidence type="ECO:0000313" key="3">
    <source>
        <dbReference type="Proteomes" id="UP000011910"/>
    </source>
</evidence>
<comment type="caution">
    <text evidence="2">The sequence shown here is derived from an EMBL/GenBank/DDBJ whole genome shotgun (WGS) entry which is preliminary data.</text>
</comment>
<accession>M7N315</accession>
<dbReference type="OrthoDB" id="9811812at2"/>
<dbReference type="Gene3D" id="3.90.1150.200">
    <property type="match status" value="1"/>
</dbReference>
<evidence type="ECO:0000259" key="1">
    <source>
        <dbReference type="Pfam" id="PF08818"/>
    </source>
</evidence>
<sequence>MAFQKASQESGPLAVRHFLDKLEHPLKQEIEVVRALILAAKPELNEHIKWNAPSFCLQQEDRITFNLKSRDSIRLIFHRGAKAKAPLGKGYLIEDASGLLDWAAPDRAIATFTGMADVEAKKAALADVVKAWLAKAGEES</sequence>
<dbReference type="SUPFAM" id="SSF159888">
    <property type="entry name" value="YdhG-like"/>
    <property type="match status" value="1"/>
</dbReference>
<evidence type="ECO:0000313" key="2">
    <source>
        <dbReference type="EMBL" id="EMR03078.1"/>
    </source>
</evidence>
<dbReference type="AlphaFoldDB" id="M7N315"/>
<keyword evidence="3" id="KW-1185">Reference proteome</keyword>